<dbReference type="InterPro" id="IPR009057">
    <property type="entry name" value="Homeodomain-like_sf"/>
</dbReference>
<evidence type="ECO:0000256" key="8">
    <source>
        <dbReference type="SAM" id="MobiDB-lite"/>
    </source>
</evidence>
<dbReference type="Proteomes" id="UP001108280">
    <property type="component" value="Unplaced"/>
</dbReference>
<keyword evidence="2" id="KW-0217">Developmental protein</keyword>
<organism evidence="10 11">
    <name type="scientific">Cricetulus griseus</name>
    <name type="common">Chinese hamster</name>
    <name type="synonym">Cricetulus barabensis griseus</name>
    <dbReference type="NCBI Taxonomy" id="10029"/>
    <lineage>
        <taxon>Eukaryota</taxon>
        <taxon>Metazoa</taxon>
        <taxon>Chordata</taxon>
        <taxon>Craniata</taxon>
        <taxon>Vertebrata</taxon>
        <taxon>Euteleostomi</taxon>
        <taxon>Mammalia</taxon>
        <taxon>Eutheria</taxon>
        <taxon>Euarchontoglires</taxon>
        <taxon>Glires</taxon>
        <taxon>Rodentia</taxon>
        <taxon>Myomorpha</taxon>
        <taxon>Muroidea</taxon>
        <taxon>Cricetidae</taxon>
        <taxon>Cricetinae</taxon>
        <taxon>Cricetulus</taxon>
    </lineage>
</organism>
<feature type="compositionally biased region" description="Polar residues" evidence="8">
    <location>
        <begin position="62"/>
        <end position="74"/>
    </location>
</feature>
<dbReference type="GO" id="GO:0000981">
    <property type="term" value="F:DNA-binding transcription factor activity, RNA polymerase II-specific"/>
    <property type="evidence" value="ECO:0007669"/>
    <property type="project" value="TreeGrafter"/>
</dbReference>
<dbReference type="GeneID" id="113837997"/>
<name>A0A9J7GP43_CRIGR</name>
<feature type="compositionally biased region" description="Polar residues" evidence="8">
    <location>
        <begin position="145"/>
        <end position="159"/>
    </location>
</feature>
<keyword evidence="4 6" id="KW-0371">Homeobox</keyword>
<keyword evidence="5 6" id="KW-0539">Nucleus</keyword>
<accession>A0A9J7GP43</accession>
<comment type="subcellular location">
    <subcellularLocation>
        <location evidence="1 6 7">Nucleus</location>
    </subcellularLocation>
</comment>
<dbReference type="AlphaFoldDB" id="A0A9J7GP43"/>
<dbReference type="OrthoDB" id="9622713at2759"/>
<evidence type="ECO:0000256" key="2">
    <source>
        <dbReference type="ARBA" id="ARBA00022473"/>
    </source>
</evidence>
<dbReference type="CDD" id="cd00086">
    <property type="entry name" value="homeodomain"/>
    <property type="match status" value="1"/>
</dbReference>
<dbReference type="Pfam" id="PF00046">
    <property type="entry name" value="Homeodomain"/>
    <property type="match status" value="1"/>
</dbReference>
<evidence type="ECO:0000256" key="6">
    <source>
        <dbReference type="PROSITE-ProRule" id="PRU00108"/>
    </source>
</evidence>
<feature type="compositionally biased region" description="Polar residues" evidence="8">
    <location>
        <begin position="37"/>
        <end position="52"/>
    </location>
</feature>
<gene>
    <name evidence="11" type="primary">LOC113837997</name>
</gene>
<dbReference type="SUPFAM" id="SSF46689">
    <property type="entry name" value="Homeodomain-like"/>
    <property type="match status" value="1"/>
</dbReference>
<dbReference type="InterPro" id="IPR050877">
    <property type="entry name" value="EMX-VAX-Noto_Homeobox_TFs"/>
</dbReference>
<evidence type="ECO:0000256" key="5">
    <source>
        <dbReference type="ARBA" id="ARBA00023242"/>
    </source>
</evidence>
<dbReference type="Gene3D" id="1.10.10.60">
    <property type="entry name" value="Homeodomain-like"/>
    <property type="match status" value="1"/>
</dbReference>
<feature type="domain" description="Homeobox" evidence="9">
    <location>
        <begin position="77"/>
        <end position="137"/>
    </location>
</feature>
<evidence type="ECO:0000313" key="10">
    <source>
        <dbReference type="Proteomes" id="UP001108280"/>
    </source>
</evidence>
<dbReference type="GO" id="GO:0005634">
    <property type="term" value="C:nucleus"/>
    <property type="evidence" value="ECO:0007669"/>
    <property type="project" value="UniProtKB-SubCell"/>
</dbReference>
<dbReference type="GO" id="GO:0000978">
    <property type="term" value="F:RNA polymerase II cis-regulatory region sequence-specific DNA binding"/>
    <property type="evidence" value="ECO:0007669"/>
    <property type="project" value="TreeGrafter"/>
</dbReference>
<evidence type="ECO:0000256" key="4">
    <source>
        <dbReference type="ARBA" id="ARBA00023155"/>
    </source>
</evidence>
<dbReference type="GO" id="GO:0030182">
    <property type="term" value="P:neuron differentiation"/>
    <property type="evidence" value="ECO:0007669"/>
    <property type="project" value="TreeGrafter"/>
</dbReference>
<protein>
    <submittedName>
        <fullName evidence="11">Homeobox protein ceh-43-like</fullName>
    </submittedName>
</protein>
<dbReference type="InterPro" id="IPR001356">
    <property type="entry name" value="HD"/>
</dbReference>
<dbReference type="PANTHER" id="PTHR24339:SF30">
    <property type="entry name" value="LATERAL MUSCLES SCARCER, ISOFORM B"/>
    <property type="match status" value="1"/>
</dbReference>
<feature type="compositionally biased region" description="Polar residues" evidence="8">
    <location>
        <begin position="232"/>
        <end position="252"/>
    </location>
</feature>
<keyword evidence="10" id="KW-1185">Reference proteome</keyword>
<reference evidence="11" key="1">
    <citation type="submission" date="2025-08" db="UniProtKB">
        <authorList>
            <consortium name="RefSeq"/>
        </authorList>
    </citation>
    <scope>IDENTIFICATION</scope>
    <source>
        <strain evidence="11">17A/GY</strain>
        <tissue evidence="11">Liver</tissue>
    </source>
</reference>
<dbReference type="PANTHER" id="PTHR24339">
    <property type="entry name" value="HOMEOBOX PROTEIN EMX-RELATED"/>
    <property type="match status" value="1"/>
</dbReference>
<evidence type="ECO:0000313" key="11">
    <source>
        <dbReference type="RefSeq" id="XP_027289602.1"/>
    </source>
</evidence>
<proteinExistence type="predicted"/>
<feature type="DNA-binding region" description="Homeobox" evidence="6">
    <location>
        <begin position="79"/>
        <end position="138"/>
    </location>
</feature>
<dbReference type="RefSeq" id="XP_027289602.1">
    <property type="nucleotide sequence ID" value="XM_027433801.2"/>
</dbReference>
<feature type="region of interest" description="Disordered" evidence="8">
    <location>
        <begin position="132"/>
        <end position="268"/>
    </location>
</feature>
<evidence type="ECO:0000256" key="1">
    <source>
        <dbReference type="ARBA" id="ARBA00004123"/>
    </source>
</evidence>
<keyword evidence="3 6" id="KW-0238">DNA-binding</keyword>
<evidence type="ECO:0000256" key="7">
    <source>
        <dbReference type="RuleBase" id="RU000682"/>
    </source>
</evidence>
<dbReference type="PROSITE" id="PS50071">
    <property type="entry name" value="HOMEOBOX_2"/>
    <property type="match status" value="1"/>
</dbReference>
<evidence type="ECO:0000259" key="9">
    <source>
        <dbReference type="PROSITE" id="PS50071"/>
    </source>
</evidence>
<feature type="region of interest" description="Disordered" evidence="8">
    <location>
        <begin position="30"/>
        <end position="83"/>
    </location>
</feature>
<dbReference type="GO" id="GO:0007420">
    <property type="term" value="P:brain development"/>
    <property type="evidence" value="ECO:0007669"/>
    <property type="project" value="TreeGrafter"/>
</dbReference>
<dbReference type="KEGG" id="cge:113837997"/>
<dbReference type="SMART" id="SM00389">
    <property type="entry name" value="HOX"/>
    <property type="match status" value="1"/>
</dbReference>
<evidence type="ECO:0000256" key="3">
    <source>
        <dbReference type="ARBA" id="ARBA00023125"/>
    </source>
</evidence>
<feature type="compositionally biased region" description="Polar residues" evidence="8">
    <location>
        <begin position="190"/>
        <end position="202"/>
    </location>
</feature>
<sequence>MKANIQGIPVSHIPDGFQIPPGVKVTGGPITFESERYSSSPMNPVNEASASTLAAPHPQGLLISQSPSTSQECATNPKRQKKGRVFTKDQNQVLQEHFEKCKYLTKEECTALAQRFGIDEHHIKIWFKNRRARAKQKKDGEVHVNLSNRNQDTYATPTGSVLLGSSHPPVSQPITFKDPESIVSMRETHVSVNSHPPLSQSLIGEPSGESHASSGELQEKDSSKTGKHIPASKTSADLSTKATGSGWETQSPDFILDQDNDQGSSAIQDEPFIQQLSELEDSLENLSPPDFFENFSLLDLF</sequence>